<gene>
    <name evidence="8" type="ORF">GPECTOR_363g138</name>
</gene>
<evidence type="ECO:0000256" key="6">
    <source>
        <dbReference type="RuleBase" id="RU003983"/>
    </source>
</evidence>
<evidence type="ECO:0000313" key="8">
    <source>
        <dbReference type="EMBL" id="KXZ41612.1"/>
    </source>
</evidence>
<dbReference type="Proteomes" id="UP000075714">
    <property type="component" value="Unassembled WGS sequence"/>
</dbReference>
<proteinExistence type="inferred from homology"/>
<dbReference type="GO" id="GO:0046872">
    <property type="term" value="F:metal ion binding"/>
    <property type="evidence" value="ECO:0007669"/>
    <property type="project" value="UniProtKB-KW"/>
</dbReference>
<dbReference type="GO" id="GO:0051603">
    <property type="term" value="P:proteolysis involved in protein catabolic process"/>
    <property type="evidence" value="ECO:0007669"/>
    <property type="project" value="TreeGrafter"/>
</dbReference>
<accession>A0A150FVH4</accession>
<feature type="domain" description="Peptidase M48" evidence="7">
    <location>
        <begin position="26"/>
        <end position="158"/>
    </location>
</feature>
<evidence type="ECO:0000259" key="7">
    <source>
        <dbReference type="Pfam" id="PF01435"/>
    </source>
</evidence>
<keyword evidence="1 6" id="KW-0645">Protease</keyword>
<dbReference type="InterPro" id="IPR051156">
    <property type="entry name" value="Mito/Outer_Membr_Metalloprot"/>
</dbReference>
<comment type="caution">
    <text evidence="8">The sequence shown here is derived from an EMBL/GenBank/DDBJ whole genome shotgun (WGS) entry which is preliminary data.</text>
</comment>
<name>A0A150FVH4_GONPE</name>
<keyword evidence="5 6" id="KW-0482">Metalloprotease</keyword>
<keyword evidence="3 6" id="KW-0378">Hydrolase</keyword>
<sequence length="177" mass="20183">MVLKTPKETVHVLDVLVSARSDLHLPPDELAFVIGHEVAHLLAKHHVDNLHVRLYADPLVWFGWLKRKAVSSTPITTNTFRREREFEADEIGMHLMARAGFNPEAAVRAMERAAKSEEQYMAAMRERAKRGDVDAAKKIEGFNTTHPPARQRVERLRQHLPAAMKAYRDYQQRTAGA</sequence>
<evidence type="ECO:0000256" key="4">
    <source>
        <dbReference type="ARBA" id="ARBA00022833"/>
    </source>
</evidence>
<dbReference type="InterPro" id="IPR001915">
    <property type="entry name" value="Peptidase_M48"/>
</dbReference>
<comment type="similarity">
    <text evidence="6">Belongs to the peptidase M48 family.</text>
</comment>
<organism evidence="8 9">
    <name type="scientific">Gonium pectorale</name>
    <name type="common">Green alga</name>
    <dbReference type="NCBI Taxonomy" id="33097"/>
    <lineage>
        <taxon>Eukaryota</taxon>
        <taxon>Viridiplantae</taxon>
        <taxon>Chlorophyta</taxon>
        <taxon>core chlorophytes</taxon>
        <taxon>Chlorophyceae</taxon>
        <taxon>CS clade</taxon>
        <taxon>Chlamydomonadales</taxon>
        <taxon>Volvocaceae</taxon>
        <taxon>Gonium</taxon>
    </lineage>
</organism>
<keyword evidence="2" id="KW-0479">Metal-binding</keyword>
<dbReference type="EMBL" id="LSYV01000361">
    <property type="protein sequence ID" value="KXZ41612.1"/>
    <property type="molecule type" value="Genomic_DNA"/>
</dbReference>
<dbReference type="GO" id="GO:0016020">
    <property type="term" value="C:membrane"/>
    <property type="evidence" value="ECO:0007669"/>
    <property type="project" value="TreeGrafter"/>
</dbReference>
<dbReference type="PANTHER" id="PTHR22726:SF1">
    <property type="entry name" value="METALLOENDOPEPTIDASE OMA1, MITOCHONDRIAL"/>
    <property type="match status" value="1"/>
</dbReference>
<dbReference type="PANTHER" id="PTHR22726">
    <property type="entry name" value="METALLOENDOPEPTIDASE OMA1"/>
    <property type="match status" value="1"/>
</dbReference>
<dbReference type="Pfam" id="PF01435">
    <property type="entry name" value="Peptidase_M48"/>
    <property type="match status" value="1"/>
</dbReference>
<comment type="cofactor">
    <cofactor evidence="6">
        <name>Zn(2+)</name>
        <dbReference type="ChEBI" id="CHEBI:29105"/>
    </cofactor>
    <text evidence="6">Binds 1 zinc ion per subunit.</text>
</comment>
<dbReference type="GO" id="GO:0004222">
    <property type="term" value="F:metalloendopeptidase activity"/>
    <property type="evidence" value="ECO:0007669"/>
    <property type="project" value="InterPro"/>
</dbReference>
<dbReference type="OrthoDB" id="7464992at2759"/>
<evidence type="ECO:0000256" key="5">
    <source>
        <dbReference type="ARBA" id="ARBA00023049"/>
    </source>
</evidence>
<dbReference type="AlphaFoldDB" id="A0A150FVH4"/>
<keyword evidence="4 6" id="KW-0862">Zinc</keyword>
<reference evidence="9" key="1">
    <citation type="journal article" date="2016" name="Nat. Commun.">
        <title>The Gonium pectorale genome demonstrates co-option of cell cycle regulation during the evolution of multicellularity.</title>
        <authorList>
            <person name="Hanschen E.R."/>
            <person name="Marriage T.N."/>
            <person name="Ferris P.J."/>
            <person name="Hamaji T."/>
            <person name="Toyoda A."/>
            <person name="Fujiyama A."/>
            <person name="Neme R."/>
            <person name="Noguchi H."/>
            <person name="Minakuchi Y."/>
            <person name="Suzuki M."/>
            <person name="Kawai-Toyooka H."/>
            <person name="Smith D.R."/>
            <person name="Sparks H."/>
            <person name="Anderson J."/>
            <person name="Bakaric R."/>
            <person name="Luria V."/>
            <person name="Karger A."/>
            <person name="Kirschner M.W."/>
            <person name="Durand P.M."/>
            <person name="Michod R.E."/>
            <person name="Nozaki H."/>
            <person name="Olson B.J."/>
        </authorList>
    </citation>
    <scope>NUCLEOTIDE SEQUENCE [LARGE SCALE GENOMIC DNA]</scope>
    <source>
        <strain evidence="9">NIES-2863</strain>
    </source>
</reference>
<keyword evidence="9" id="KW-1185">Reference proteome</keyword>
<evidence type="ECO:0000256" key="3">
    <source>
        <dbReference type="ARBA" id="ARBA00022801"/>
    </source>
</evidence>
<evidence type="ECO:0000256" key="1">
    <source>
        <dbReference type="ARBA" id="ARBA00022670"/>
    </source>
</evidence>
<dbReference type="STRING" id="33097.A0A150FVH4"/>
<evidence type="ECO:0000256" key="2">
    <source>
        <dbReference type="ARBA" id="ARBA00022723"/>
    </source>
</evidence>
<evidence type="ECO:0000313" key="9">
    <source>
        <dbReference type="Proteomes" id="UP000075714"/>
    </source>
</evidence>
<protein>
    <recommendedName>
        <fullName evidence="7">Peptidase M48 domain-containing protein</fullName>
    </recommendedName>
</protein>